<protein>
    <recommendedName>
        <fullName evidence="4">Transmembrane secretion effector</fullName>
    </recommendedName>
</protein>
<evidence type="ECO:0000313" key="2">
    <source>
        <dbReference type="EMBL" id="SMH42893.1"/>
    </source>
</evidence>
<keyword evidence="1" id="KW-1133">Transmembrane helix</keyword>
<dbReference type="Proteomes" id="UP000193711">
    <property type="component" value="Unassembled WGS sequence"/>
</dbReference>
<sequence>MPLDATPERHSLRAPVGAREAGLATAFLVANSQAVSLRQLATAPDLRGRVNAAYRFISWGAIAGGALATLLGPWQAALIGAALMAAATLPVALSPVRSMTTLEPH</sequence>
<dbReference type="AlphaFoldDB" id="A0A1X7NWW6"/>
<keyword evidence="1" id="KW-0472">Membrane</keyword>
<feature type="transmembrane region" description="Helical" evidence="1">
    <location>
        <begin position="52"/>
        <end position="71"/>
    </location>
</feature>
<gene>
    <name evidence="2" type="ORF">SAMN06295885_2089</name>
</gene>
<dbReference type="RefSeq" id="WP_085476547.1">
    <property type="nucleotide sequence ID" value="NZ_FXBM01000002.1"/>
</dbReference>
<name>A0A1X7NWW6_9MICO</name>
<proteinExistence type="predicted"/>
<dbReference type="STRING" id="1891671.SAMN06295885_2089"/>
<evidence type="ECO:0000256" key="1">
    <source>
        <dbReference type="SAM" id="Phobius"/>
    </source>
</evidence>
<evidence type="ECO:0000313" key="3">
    <source>
        <dbReference type="Proteomes" id="UP000193711"/>
    </source>
</evidence>
<organism evidence="2 3">
    <name type="scientific">Rathayibacter oskolensis</name>
    <dbReference type="NCBI Taxonomy" id="1891671"/>
    <lineage>
        <taxon>Bacteria</taxon>
        <taxon>Bacillati</taxon>
        <taxon>Actinomycetota</taxon>
        <taxon>Actinomycetes</taxon>
        <taxon>Micrococcales</taxon>
        <taxon>Microbacteriaceae</taxon>
        <taxon>Rathayibacter</taxon>
    </lineage>
</organism>
<keyword evidence="1" id="KW-0812">Transmembrane</keyword>
<evidence type="ECO:0008006" key="4">
    <source>
        <dbReference type="Google" id="ProtNLM"/>
    </source>
</evidence>
<reference evidence="3" key="1">
    <citation type="submission" date="2017-04" db="EMBL/GenBank/DDBJ databases">
        <authorList>
            <person name="Varghese N."/>
            <person name="Submissions S."/>
        </authorList>
    </citation>
    <scope>NUCLEOTIDE SEQUENCE [LARGE SCALE GENOMIC DNA]</scope>
    <source>
        <strain evidence="3">VKM Ac-2121</strain>
    </source>
</reference>
<dbReference type="OrthoDB" id="9815525at2"/>
<dbReference type="EMBL" id="FXBM01000002">
    <property type="protein sequence ID" value="SMH42893.1"/>
    <property type="molecule type" value="Genomic_DNA"/>
</dbReference>
<keyword evidence="3" id="KW-1185">Reference proteome</keyword>
<accession>A0A1X7NWW6</accession>